<dbReference type="Pfam" id="PF07927">
    <property type="entry name" value="HicA_toxin"/>
    <property type="match status" value="1"/>
</dbReference>
<name>D8K8S9_NITWC</name>
<dbReference type="EMBL" id="CP002086">
    <property type="protein sequence ID" value="ADJ27139.1"/>
    <property type="molecule type" value="Genomic_DNA"/>
</dbReference>
<dbReference type="AlphaFoldDB" id="D8K8S9"/>
<keyword evidence="2" id="KW-1185">Reference proteome</keyword>
<organism evidence="1 2">
    <name type="scientific">Nitrosococcus watsoni (strain C-113)</name>
    <dbReference type="NCBI Taxonomy" id="105559"/>
    <lineage>
        <taxon>Bacteria</taxon>
        <taxon>Pseudomonadati</taxon>
        <taxon>Pseudomonadota</taxon>
        <taxon>Gammaproteobacteria</taxon>
        <taxon>Chromatiales</taxon>
        <taxon>Chromatiaceae</taxon>
        <taxon>Nitrosococcus</taxon>
    </lineage>
</organism>
<dbReference type="STRING" id="105559.Nwat_0166"/>
<dbReference type="HOGENOM" id="CLU_164851_1_0_6"/>
<protein>
    <submittedName>
        <fullName evidence="1">YcfA family protein</fullName>
    </submittedName>
</protein>
<dbReference type="Proteomes" id="UP000000393">
    <property type="component" value="Chromosome"/>
</dbReference>
<dbReference type="InterPro" id="IPR012933">
    <property type="entry name" value="HicA_mRNA_interferase"/>
</dbReference>
<dbReference type="SUPFAM" id="SSF54786">
    <property type="entry name" value="YcfA/nrd intein domain"/>
    <property type="match status" value="1"/>
</dbReference>
<dbReference type="KEGG" id="nwa:Nwat_0166"/>
<dbReference type="eggNOG" id="COG1724">
    <property type="taxonomic scope" value="Bacteria"/>
</dbReference>
<evidence type="ECO:0000313" key="1">
    <source>
        <dbReference type="EMBL" id="ADJ27139.1"/>
    </source>
</evidence>
<dbReference type="OrthoDB" id="308644at2"/>
<dbReference type="GO" id="GO:0003729">
    <property type="term" value="F:mRNA binding"/>
    <property type="evidence" value="ECO:0007669"/>
    <property type="project" value="InterPro"/>
</dbReference>
<gene>
    <name evidence="1" type="ordered locus">Nwat_0166</name>
</gene>
<proteinExistence type="predicted"/>
<reference evidence="1 2" key="1">
    <citation type="submission" date="2010-06" db="EMBL/GenBank/DDBJ databases">
        <title>Complete sequence of chromosome of Nitrosococcus watsoni C-113.</title>
        <authorList>
            <consortium name="US DOE Joint Genome Institute"/>
            <person name="Lucas S."/>
            <person name="Copeland A."/>
            <person name="Lapidus A."/>
            <person name="Cheng J.-F."/>
            <person name="Bruce D."/>
            <person name="Goodwin L."/>
            <person name="Pitluck S."/>
            <person name="Malfatti S.A."/>
            <person name="Chain P.S.G."/>
            <person name="Land M."/>
            <person name="Hauser L."/>
            <person name="Kyrpides N."/>
            <person name="Ivanova N."/>
            <person name="Cambell M.A."/>
            <person name="Heidelberg J.F."/>
            <person name="Klotz M.G."/>
            <person name="Woyke T."/>
        </authorList>
    </citation>
    <scope>NUCLEOTIDE SEQUENCE [LARGE SCALE GENOMIC DNA]</scope>
    <source>
        <strain evidence="1 2">C-113</strain>
    </source>
</reference>
<accession>D8K8S9</accession>
<sequence>MAKTNKLIEKILRGRSDASIGVEELRSLLKSLGFEERIRGSHHIYRRVDIEERLNLQHEGAKTKPYQVHQVRAVILKYRLGVDDDA</sequence>
<evidence type="ECO:0000313" key="2">
    <source>
        <dbReference type="Proteomes" id="UP000000393"/>
    </source>
</evidence>